<dbReference type="AlphaFoldDB" id="A0A3S4YNB1"/>
<dbReference type="GO" id="GO:0005886">
    <property type="term" value="C:plasma membrane"/>
    <property type="evidence" value="ECO:0007669"/>
    <property type="project" value="UniProtKB-SubCell"/>
</dbReference>
<evidence type="ECO:0000313" key="10">
    <source>
        <dbReference type="Proteomes" id="UP000272771"/>
    </source>
</evidence>
<dbReference type="Proteomes" id="UP000272771">
    <property type="component" value="Chromosome"/>
</dbReference>
<accession>A0A3S4YNB1</accession>
<gene>
    <name evidence="9" type="primary">dedA_1</name>
    <name evidence="9" type="ORF">NCTC12742_00099</name>
</gene>
<evidence type="ECO:0000256" key="2">
    <source>
        <dbReference type="ARBA" id="ARBA00010792"/>
    </source>
</evidence>
<dbReference type="Pfam" id="PF09335">
    <property type="entry name" value="VTT_dom"/>
    <property type="match status" value="1"/>
</dbReference>
<keyword evidence="10" id="KW-1185">Reference proteome</keyword>
<dbReference type="STRING" id="28091.SAMEA3174300_00755"/>
<name>A0A3S4YNB1_9NEIS</name>
<dbReference type="InterPro" id="IPR032818">
    <property type="entry name" value="DedA-like"/>
</dbReference>
<sequence>MFAILEAFFTQYGYAAVFLVLVACGFGVPIPEDITLVTGGVISGLGYANVHIMVVVGMLGVLVGDGLMFAAGRIYGHKILKVRFIAKIMTPKRYAQVQEKFDKYGNRVLFVARFLPGLRTPIYITAGISRKISYWQFLMMDGFAALISVPVWVYLGDYGAQQTDWLMEKVHQFQSVLFIVLGLGALVILYFWWKKRQRIRFYRQKLSELREKRRMAKKLNNIDNNHADNG</sequence>
<evidence type="ECO:0000256" key="7">
    <source>
        <dbReference type="RuleBase" id="RU367016"/>
    </source>
</evidence>
<comment type="similarity">
    <text evidence="2 7">Belongs to the DedA family.</text>
</comment>
<evidence type="ECO:0000256" key="4">
    <source>
        <dbReference type="ARBA" id="ARBA00022692"/>
    </source>
</evidence>
<evidence type="ECO:0000313" key="9">
    <source>
        <dbReference type="EMBL" id="VEJ49240.1"/>
    </source>
</evidence>
<feature type="transmembrane region" description="Helical" evidence="7">
    <location>
        <begin position="50"/>
        <end position="71"/>
    </location>
</feature>
<dbReference type="RefSeq" id="WP_004284645.1">
    <property type="nucleotide sequence ID" value="NZ_CAUJRG010000003.1"/>
</dbReference>
<evidence type="ECO:0000256" key="3">
    <source>
        <dbReference type="ARBA" id="ARBA00022475"/>
    </source>
</evidence>
<evidence type="ECO:0000256" key="5">
    <source>
        <dbReference type="ARBA" id="ARBA00022989"/>
    </source>
</evidence>
<organism evidence="9 10">
    <name type="scientific">Neisseria weaveri</name>
    <dbReference type="NCBI Taxonomy" id="28091"/>
    <lineage>
        <taxon>Bacteria</taxon>
        <taxon>Pseudomonadati</taxon>
        <taxon>Pseudomonadota</taxon>
        <taxon>Betaproteobacteria</taxon>
        <taxon>Neisseriales</taxon>
        <taxon>Neisseriaceae</taxon>
        <taxon>Neisseria</taxon>
    </lineage>
</organism>
<evidence type="ECO:0000256" key="6">
    <source>
        <dbReference type="ARBA" id="ARBA00023136"/>
    </source>
</evidence>
<keyword evidence="3 7" id="KW-1003">Cell membrane</keyword>
<dbReference type="PANTHER" id="PTHR30353">
    <property type="entry name" value="INNER MEMBRANE PROTEIN DEDA-RELATED"/>
    <property type="match status" value="1"/>
</dbReference>
<evidence type="ECO:0000259" key="8">
    <source>
        <dbReference type="Pfam" id="PF09335"/>
    </source>
</evidence>
<comment type="subcellular location">
    <subcellularLocation>
        <location evidence="1 7">Cell membrane</location>
        <topology evidence="1 7">Multi-pass membrane protein</topology>
    </subcellularLocation>
</comment>
<feature type="transmembrane region" description="Helical" evidence="7">
    <location>
        <begin position="175"/>
        <end position="193"/>
    </location>
</feature>
<feature type="domain" description="VTT" evidence="8">
    <location>
        <begin position="30"/>
        <end position="157"/>
    </location>
</feature>
<feature type="transmembrane region" description="Helical" evidence="7">
    <location>
        <begin position="12"/>
        <end position="30"/>
    </location>
</feature>
<feature type="transmembrane region" description="Helical" evidence="7">
    <location>
        <begin position="137"/>
        <end position="155"/>
    </location>
</feature>
<keyword evidence="6 7" id="KW-0472">Membrane</keyword>
<evidence type="ECO:0000256" key="1">
    <source>
        <dbReference type="ARBA" id="ARBA00004651"/>
    </source>
</evidence>
<proteinExistence type="inferred from homology"/>
<protein>
    <submittedName>
        <fullName evidence="9">DedA-family integral membrane protein</fullName>
    </submittedName>
</protein>
<dbReference type="InterPro" id="IPR032816">
    <property type="entry name" value="VTT_dom"/>
</dbReference>
<dbReference type="EMBL" id="LR134533">
    <property type="protein sequence ID" value="VEJ49240.1"/>
    <property type="molecule type" value="Genomic_DNA"/>
</dbReference>
<dbReference type="OrthoDB" id="21108at2"/>
<reference evidence="9 10" key="1">
    <citation type="submission" date="2018-12" db="EMBL/GenBank/DDBJ databases">
        <authorList>
            <consortium name="Pathogen Informatics"/>
        </authorList>
    </citation>
    <scope>NUCLEOTIDE SEQUENCE [LARGE SCALE GENOMIC DNA]</scope>
    <source>
        <strain evidence="9 10">NCTC12742</strain>
    </source>
</reference>
<keyword evidence="4 7" id="KW-0812">Transmembrane</keyword>
<keyword evidence="5 7" id="KW-1133">Transmembrane helix</keyword>
<dbReference type="PANTHER" id="PTHR30353:SF15">
    <property type="entry name" value="INNER MEMBRANE PROTEIN YABI"/>
    <property type="match status" value="1"/>
</dbReference>